<evidence type="ECO:0000256" key="3">
    <source>
        <dbReference type="ARBA" id="ARBA00022692"/>
    </source>
</evidence>
<dbReference type="EMBL" id="JABAHT010001322">
    <property type="protein sequence ID" value="KAF4649435.1"/>
    <property type="molecule type" value="Genomic_DNA"/>
</dbReference>
<gene>
    <name evidence="7" type="primary">UBIAD1_2</name>
    <name evidence="7" type="ORF">FOZ61_001345</name>
</gene>
<dbReference type="Pfam" id="PF01040">
    <property type="entry name" value="UbiA"/>
    <property type="match status" value="1"/>
</dbReference>
<dbReference type="AlphaFoldDB" id="A0A7J6KQ59"/>
<keyword evidence="5 6" id="KW-0472">Membrane</keyword>
<evidence type="ECO:0000313" key="8">
    <source>
        <dbReference type="Proteomes" id="UP000570595"/>
    </source>
</evidence>
<organism evidence="7 8">
    <name type="scientific">Perkinsus olseni</name>
    <name type="common">Perkinsus atlanticus</name>
    <dbReference type="NCBI Taxonomy" id="32597"/>
    <lineage>
        <taxon>Eukaryota</taxon>
        <taxon>Sar</taxon>
        <taxon>Alveolata</taxon>
        <taxon>Perkinsozoa</taxon>
        <taxon>Perkinsea</taxon>
        <taxon>Perkinsida</taxon>
        <taxon>Perkinsidae</taxon>
        <taxon>Perkinsus</taxon>
    </lineage>
</organism>
<dbReference type="PANTHER" id="PTHR13929">
    <property type="entry name" value="1,4-DIHYDROXY-2-NAPHTHOATE OCTAPRENYLTRANSFERASE"/>
    <property type="match status" value="1"/>
</dbReference>
<feature type="transmembrane region" description="Helical" evidence="6">
    <location>
        <begin position="157"/>
        <end position="182"/>
    </location>
</feature>
<dbReference type="PANTHER" id="PTHR13929:SF0">
    <property type="entry name" value="UBIA PRENYLTRANSFERASE DOMAIN-CONTAINING PROTEIN 1"/>
    <property type="match status" value="1"/>
</dbReference>
<dbReference type="GO" id="GO:0004659">
    <property type="term" value="F:prenyltransferase activity"/>
    <property type="evidence" value="ECO:0007669"/>
    <property type="project" value="InterPro"/>
</dbReference>
<feature type="transmembrane region" description="Helical" evidence="6">
    <location>
        <begin position="502"/>
        <end position="520"/>
    </location>
</feature>
<dbReference type="InterPro" id="IPR026046">
    <property type="entry name" value="UBIAD1"/>
</dbReference>
<dbReference type="GO" id="GO:0042371">
    <property type="term" value="P:vitamin K biosynthetic process"/>
    <property type="evidence" value="ECO:0007669"/>
    <property type="project" value="TreeGrafter"/>
</dbReference>
<feature type="transmembrane region" description="Helical" evidence="6">
    <location>
        <begin position="271"/>
        <end position="291"/>
    </location>
</feature>
<comment type="caution">
    <text evidence="7">The sequence shown here is derived from an EMBL/GenBank/DDBJ whole genome shotgun (WGS) entry which is preliminary data.</text>
</comment>
<dbReference type="GO" id="GO:0016020">
    <property type="term" value="C:membrane"/>
    <property type="evidence" value="ECO:0007669"/>
    <property type="project" value="UniProtKB-SubCell"/>
</dbReference>
<feature type="transmembrane region" description="Helical" evidence="6">
    <location>
        <begin position="334"/>
        <end position="358"/>
    </location>
</feature>
<dbReference type="Proteomes" id="UP000570595">
    <property type="component" value="Unassembled WGS sequence"/>
</dbReference>
<evidence type="ECO:0000256" key="2">
    <source>
        <dbReference type="ARBA" id="ARBA00022679"/>
    </source>
</evidence>
<feature type="transmembrane region" description="Helical" evidence="6">
    <location>
        <begin position="245"/>
        <end position="264"/>
    </location>
</feature>
<dbReference type="OrthoDB" id="203513at2759"/>
<evidence type="ECO:0000256" key="4">
    <source>
        <dbReference type="ARBA" id="ARBA00022989"/>
    </source>
</evidence>
<evidence type="ECO:0000256" key="5">
    <source>
        <dbReference type="ARBA" id="ARBA00023136"/>
    </source>
</evidence>
<feature type="transmembrane region" description="Helical" evidence="6">
    <location>
        <begin position="125"/>
        <end position="145"/>
    </location>
</feature>
<name>A0A7J6KQ59_PEROL</name>
<keyword evidence="3 6" id="KW-0812">Transmembrane</keyword>
<dbReference type="InterPro" id="IPR000537">
    <property type="entry name" value="UbiA_prenyltransferase"/>
</dbReference>
<feature type="transmembrane region" description="Helical" evidence="6">
    <location>
        <begin position="365"/>
        <end position="386"/>
    </location>
</feature>
<dbReference type="GO" id="GO:0009234">
    <property type="term" value="P:menaquinone biosynthetic process"/>
    <property type="evidence" value="ECO:0007669"/>
    <property type="project" value="TreeGrafter"/>
</dbReference>
<comment type="subcellular location">
    <subcellularLocation>
        <location evidence="1">Membrane</location>
        <topology evidence="1">Multi-pass membrane protein</topology>
    </subcellularLocation>
</comment>
<feature type="transmembrane region" description="Helical" evidence="6">
    <location>
        <begin position="479"/>
        <end position="496"/>
    </location>
</feature>
<feature type="transmembrane region" description="Helical" evidence="6">
    <location>
        <begin position="70"/>
        <end position="90"/>
    </location>
</feature>
<feature type="transmembrane region" description="Helical" evidence="6">
    <location>
        <begin position="427"/>
        <end position="448"/>
    </location>
</feature>
<proteinExistence type="predicted"/>
<evidence type="ECO:0000256" key="6">
    <source>
        <dbReference type="SAM" id="Phobius"/>
    </source>
</evidence>
<feature type="transmembrane region" description="Helical" evidence="6">
    <location>
        <begin position="29"/>
        <end position="46"/>
    </location>
</feature>
<evidence type="ECO:0000256" key="1">
    <source>
        <dbReference type="ARBA" id="ARBA00004141"/>
    </source>
</evidence>
<reference evidence="7 8" key="1">
    <citation type="submission" date="2020-04" db="EMBL/GenBank/DDBJ databases">
        <title>Perkinsus olseni comparative genomics.</title>
        <authorList>
            <person name="Bogema D.R."/>
        </authorList>
    </citation>
    <scope>NUCLEOTIDE SEQUENCE [LARGE SCALE GENOMIC DNA]</scope>
    <source>
        <strain evidence="7">ATCC PRA-179</strain>
    </source>
</reference>
<sequence length="521" mass="55773">MTATPHPTESKAPQAQVSSHKSSMLPQDALMSVVLLVVLACCWGLGDGKAFSRSVDEVVHVAFWFLPRNLAVGIHWVFSFIAALGAICIAVSPVPSLGNKKVVKFAAVATTIAAVYQLLVRTVALGPWCLRTAMCGALPILVRMYSPRTKLDEHQSLFSAWVVSLRIPPFAALIAPVTISLITMECLGAPVISAERATAAVLALCLLQASANQINSVADFLNGIDDIHTASDRSLVDGILTPKTMVWSAVSLTGLSAVFLFLTLPEVDLAHWSYAILSWITQASFAVSVVATSSRLARTVVDLASSIQPSTVDRKGSAFSCQILYTSGPFPLKYYAMGDLVIFIAFGPSVSALLALWATEPMLSLSVLSDVFVFTLPSILLTIGILNANNIRDLDSDTEVGIYTVANVLGHKWCRIYFGMLQLFPHIISICVALSYHCYGILFSLSVIPRSLSTISRICLTPQSDPEYKFVVKYASHTTLMYGLATAMGIASAPVGASLDQISLGGVFATSAVVAFLYRVG</sequence>
<protein>
    <submittedName>
        <fullName evidence="7">UbiA prenyltransferase domain-containing protein 1</fullName>
    </submittedName>
</protein>
<keyword evidence="4 6" id="KW-1133">Transmembrane helix</keyword>
<evidence type="ECO:0000313" key="7">
    <source>
        <dbReference type="EMBL" id="KAF4649435.1"/>
    </source>
</evidence>
<accession>A0A7J6KQ59</accession>
<dbReference type="CDD" id="cd13962">
    <property type="entry name" value="PT_UbiA_UBIAD1"/>
    <property type="match status" value="1"/>
</dbReference>
<keyword evidence="2 7" id="KW-0808">Transferase</keyword>